<dbReference type="RefSeq" id="WP_207598327.1">
    <property type="nucleotide sequence ID" value="NZ_JAFNJU010000001.1"/>
</dbReference>
<keyword evidence="1" id="KW-0175">Coiled coil</keyword>
<dbReference type="Proteomes" id="UP000664218">
    <property type="component" value="Unassembled WGS sequence"/>
</dbReference>
<evidence type="ECO:0000256" key="1">
    <source>
        <dbReference type="SAM" id="Coils"/>
    </source>
</evidence>
<organism evidence="2 3">
    <name type="scientific">Proteiniclasticum aestuarii</name>
    <dbReference type="NCBI Taxonomy" id="2817862"/>
    <lineage>
        <taxon>Bacteria</taxon>
        <taxon>Bacillati</taxon>
        <taxon>Bacillota</taxon>
        <taxon>Clostridia</taxon>
        <taxon>Eubacteriales</taxon>
        <taxon>Clostridiaceae</taxon>
        <taxon>Proteiniclasticum</taxon>
    </lineage>
</organism>
<proteinExistence type="predicted"/>
<dbReference type="EMBL" id="JAFNJU010000001">
    <property type="protein sequence ID" value="MBO1263823.1"/>
    <property type="molecule type" value="Genomic_DNA"/>
</dbReference>
<protein>
    <submittedName>
        <fullName evidence="2">Uncharacterized protein</fullName>
    </submittedName>
</protein>
<sequence length="103" mass="12484">MKKLIKEIVEADENARERLQEVKEERAQAAAKVMELRPEIEARFKKEAEDRVHQHRIKLDNEYEKKSLQYSVQYEKSLEQLIDRFNKNKETWVESIYDRCLDS</sequence>
<feature type="coiled-coil region" evidence="1">
    <location>
        <begin position="1"/>
        <end position="65"/>
    </location>
</feature>
<evidence type="ECO:0000313" key="3">
    <source>
        <dbReference type="Proteomes" id="UP000664218"/>
    </source>
</evidence>
<dbReference type="AlphaFoldDB" id="A0A939H8A4"/>
<gene>
    <name evidence="2" type="ORF">J3A84_02030</name>
</gene>
<keyword evidence="3" id="KW-1185">Reference proteome</keyword>
<evidence type="ECO:0000313" key="2">
    <source>
        <dbReference type="EMBL" id="MBO1263823.1"/>
    </source>
</evidence>
<accession>A0A939H8A4</accession>
<reference evidence="2" key="1">
    <citation type="submission" date="2021-03" db="EMBL/GenBank/DDBJ databases">
        <title>Proteiniclasticum marinus sp. nov., isolated from tidal flat sediment.</title>
        <authorList>
            <person name="Namirimu T."/>
            <person name="Yang J.-A."/>
            <person name="Yang S.-H."/>
            <person name="Kim Y.-J."/>
            <person name="Kwon K.K."/>
        </authorList>
    </citation>
    <scope>NUCLEOTIDE SEQUENCE</scope>
    <source>
        <strain evidence="2">SCR006</strain>
    </source>
</reference>
<comment type="caution">
    <text evidence="2">The sequence shown here is derived from an EMBL/GenBank/DDBJ whole genome shotgun (WGS) entry which is preliminary data.</text>
</comment>
<name>A0A939H8A4_9CLOT</name>